<dbReference type="PANTHER" id="PTHR24320:SF283">
    <property type="entry name" value="RETINOL DEHYDROGENASE 11"/>
    <property type="match status" value="1"/>
</dbReference>
<proteinExistence type="inferred from homology"/>
<evidence type="ECO:0000256" key="1">
    <source>
        <dbReference type="ARBA" id="ARBA00006484"/>
    </source>
</evidence>
<dbReference type="PRINTS" id="PR00081">
    <property type="entry name" value="GDHRDH"/>
</dbReference>
<evidence type="ECO:0000313" key="5">
    <source>
        <dbReference type="Proteomes" id="UP001375240"/>
    </source>
</evidence>
<dbReference type="EMBL" id="JAVHNQ010000011">
    <property type="protein sequence ID" value="KAK6336134.1"/>
    <property type="molecule type" value="Genomic_DNA"/>
</dbReference>
<keyword evidence="5" id="KW-1185">Reference proteome</keyword>
<dbReference type="AlphaFoldDB" id="A0AAV9U8P4"/>
<sequence>MAAASWNWGTFGDEVVKEFADKIEGKTIFISGVAPGGLGGETAIALSKAHPKLILLHARSEDKIAPIAKAVSEQGVPSKSVVMDLASFASIRKAAETVISWTDVTVDVMINCAGVMATPYGKTEDGHEQQFGINHLGHFLFTNLLLKGGKIADGGRIVNVTSGGHIRSPIRWDDINFSDGAEYDKYNAYGQSKTANILYSIALAEKLKTHNIASFSVHPGVIETNLGRYQSKEEIAALTAATRTTKIPNYNFNFKQLNQGVSSQIMAAFNPAILDRNGAYIFDCQIQEAAQHARSLEDANRLWALSEELVGETFEF</sequence>
<evidence type="ECO:0000256" key="3">
    <source>
        <dbReference type="RuleBase" id="RU000363"/>
    </source>
</evidence>
<dbReference type="Pfam" id="PF00106">
    <property type="entry name" value="adh_short"/>
    <property type="match status" value="1"/>
</dbReference>
<name>A0AAV9U8P4_9PEZI</name>
<dbReference type="PRINTS" id="PR00080">
    <property type="entry name" value="SDRFAMILY"/>
</dbReference>
<evidence type="ECO:0000313" key="4">
    <source>
        <dbReference type="EMBL" id="KAK6336134.1"/>
    </source>
</evidence>
<gene>
    <name evidence="4" type="ORF">TWF696_001701</name>
</gene>
<dbReference type="InterPro" id="IPR002347">
    <property type="entry name" value="SDR_fam"/>
</dbReference>
<comment type="similarity">
    <text evidence="1 3">Belongs to the short-chain dehydrogenases/reductases (SDR) family.</text>
</comment>
<keyword evidence="2" id="KW-0560">Oxidoreductase</keyword>
<organism evidence="4 5">
    <name type="scientific">Orbilia brochopaga</name>
    <dbReference type="NCBI Taxonomy" id="3140254"/>
    <lineage>
        <taxon>Eukaryota</taxon>
        <taxon>Fungi</taxon>
        <taxon>Dikarya</taxon>
        <taxon>Ascomycota</taxon>
        <taxon>Pezizomycotina</taxon>
        <taxon>Orbiliomycetes</taxon>
        <taxon>Orbiliales</taxon>
        <taxon>Orbiliaceae</taxon>
        <taxon>Orbilia</taxon>
    </lineage>
</organism>
<dbReference type="GO" id="GO:0016491">
    <property type="term" value="F:oxidoreductase activity"/>
    <property type="evidence" value="ECO:0007669"/>
    <property type="project" value="UniProtKB-KW"/>
</dbReference>
<accession>A0AAV9U8P4</accession>
<dbReference type="InterPro" id="IPR036291">
    <property type="entry name" value="NAD(P)-bd_dom_sf"/>
</dbReference>
<dbReference type="SUPFAM" id="SSF51735">
    <property type="entry name" value="NAD(P)-binding Rossmann-fold domains"/>
    <property type="match status" value="1"/>
</dbReference>
<evidence type="ECO:0000256" key="2">
    <source>
        <dbReference type="ARBA" id="ARBA00023002"/>
    </source>
</evidence>
<dbReference type="PANTHER" id="PTHR24320">
    <property type="entry name" value="RETINOL DEHYDROGENASE"/>
    <property type="match status" value="1"/>
</dbReference>
<protein>
    <recommendedName>
        <fullName evidence="6">NAD(P)-binding protein</fullName>
    </recommendedName>
</protein>
<evidence type="ECO:0008006" key="6">
    <source>
        <dbReference type="Google" id="ProtNLM"/>
    </source>
</evidence>
<reference evidence="4 5" key="1">
    <citation type="submission" date="2019-10" db="EMBL/GenBank/DDBJ databases">
        <authorList>
            <person name="Palmer J.M."/>
        </authorList>
    </citation>
    <scope>NUCLEOTIDE SEQUENCE [LARGE SCALE GENOMIC DNA]</scope>
    <source>
        <strain evidence="4 5">TWF696</strain>
    </source>
</reference>
<comment type="caution">
    <text evidence="4">The sequence shown here is derived from an EMBL/GenBank/DDBJ whole genome shotgun (WGS) entry which is preliminary data.</text>
</comment>
<dbReference type="Proteomes" id="UP001375240">
    <property type="component" value="Unassembled WGS sequence"/>
</dbReference>
<dbReference type="Gene3D" id="3.40.50.720">
    <property type="entry name" value="NAD(P)-binding Rossmann-like Domain"/>
    <property type="match status" value="1"/>
</dbReference>